<dbReference type="EMBL" id="HACG01009900">
    <property type="protein sequence ID" value="CEK56765.1"/>
    <property type="molecule type" value="Transcribed_RNA"/>
</dbReference>
<evidence type="ECO:0000313" key="1">
    <source>
        <dbReference type="EMBL" id="CEK56765.1"/>
    </source>
</evidence>
<sequence>MAENESFLYSVGSPGRTEDVCDTQTDSCQKIKNEDCMQDTDNTFSVYGKNSHLHKIKCDDRLQNKTPIKKKKKKSTG</sequence>
<proteinExistence type="predicted"/>
<feature type="non-terminal residue" evidence="1">
    <location>
        <position position="77"/>
    </location>
</feature>
<accession>A0A0B6YMN5</accession>
<organism evidence="1">
    <name type="scientific">Arion vulgaris</name>
    <dbReference type="NCBI Taxonomy" id="1028688"/>
    <lineage>
        <taxon>Eukaryota</taxon>
        <taxon>Metazoa</taxon>
        <taxon>Spiralia</taxon>
        <taxon>Lophotrochozoa</taxon>
        <taxon>Mollusca</taxon>
        <taxon>Gastropoda</taxon>
        <taxon>Heterobranchia</taxon>
        <taxon>Euthyneura</taxon>
        <taxon>Panpulmonata</taxon>
        <taxon>Eupulmonata</taxon>
        <taxon>Stylommatophora</taxon>
        <taxon>Helicina</taxon>
        <taxon>Arionoidea</taxon>
        <taxon>Arionidae</taxon>
        <taxon>Arion</taxon>
    </lineage>
</organism>
<reference evidence="1" key="1">
    <citation type="submission" date="2014-12" db="EMBL/GenBank/DDBJ databases">
        <title>Insight into the proteome of Arion vulgaris.</title>
        <authorList>
            <person name="Aradska J."/>
            <person name="Bulat T."/>
            <person name="Smidak R."/>
            <person name="Sarate P."/>
            <person name="Gangsoo J."/>
            <person name="Sialana F."/>
            <person name="Bilban M."/>
            <person name="Lubec G."/>
        </authorList>
    </citation>
    <scope>NUCLEOTIDE SEQUENCE</scope>
    <source>
        <tissue evidence="1">Skin</tissue>
    </source>
</reference>
<name>A0A0B6YMN5_9EUPU</name>
<dbReference type="AlphaFoldDB" id="A0A0B6YMN5"/>
<gene>
    <name evidence="1" type="primary">ORF28457</name>
</gene>
<protein>
    <submittedName>
        <fullName evidence="1">Uncharacterized protein</fullName>
    </submittedName>
</protein>